<gene>
    <name evidence="1" type="ORF">EUGRSUZ_C00746</name>
</gene>
<sequence length="71" mass="7910">MTAMSPDDFDKKVMQVYPWETNFSISSITIIKSAIQLYLNIAIAKNSSHGFKRSASICFVKRTLSLHASGL</sequence>
<evidence type="ECO:0000313" key="1">
    <source>
        <dbReference type="EMBL" id="KCW79325.1"/>
    </source>
</evidence>
<accession>A0A059CN28</accession>
<dbReference type="InParanoid" id="A0A059CN28"/>
<dbReference type="EMBL" id="KK198755">
    <property type="protein sequence ID" value="KCW79325.1"/>
    <property type="molecule type" value="Genomic_DNA"/>
</dbReference>
<name>A0A059CN28_EUCGR</name>
<protein>
    <submittedName>
        <fullName evidence="1">Uncharacterized protein</fullName>
    </submittedName>
</protein>
<dbReference type="Gramene" id="KCW79325">
    <property type="protein sequence ID" value="KCW79325"/>
    <property type="gene ID" value="EUGRSUZ_C00746"/>
</dbReference>
<reference evidence="1" key="1">
    <citation type="submission" date="2013-07" db="EMBL/GenBank/DDBJ databases">
        <title>The genome of Eucalyptus grandis.</title>
        <authorList>
            <person name="Schmutz J."/>
            <person name="Hayes R."/>
            <person name="Myburg A."/>
            <person name="Tuskan G."/>
            <person name="Grattapaglia D."/>
            <person name="Rokhsar D.S."/>
        </authorList>
    </citation>
    <scope>NUCLEOTIDE SEQUENCE</scope>
    <source>
        <tissue evidence="1">Leaf extractions</tissue>
    </source>
</reference>
<organism evidence="1">
    <name type="scientific">Eucalyptus grandis</name>
    <name type="common">Flooded gum</name>
    <dbReference type="NCBI Taxonomy" id="71139"/>
    <lineage>
        <taxon>Eukaryota</taxon>
        <taxon>Viridiplantae</taxon>
        <taxon>Streptophyta</taxon>
        <taxon>Embryophyta</taxon>
        <taxon>Tracheophyta</taxon>
        <taxon>Spermatophyta</taxon>
        <taxon>Magnoliopsida</taxon>
        <taxon>eudicotyledons</taxon>
        <taxon>Gunneridae</taxon>
        <taxon>Pentapetalae</taxon>
        <taxon>rosids</taxon>
        <taxon>malvids</taxon>
        <taxon>Myrtales</taxon>
        <taxon>Myrtaceae</taxon>
        <taxon>Myrtoideae</taxon>
        <taxon>Eucalypteae</taxon>
        <taxon>Eucalyptus</taxon>
    </lineage>
</organism>
<proteinExistence type="predicted"/>
<dbReference type="AlphaFoldDB" id="A0A059CN28"/>